<feature type="transmembrane region" description="Helical" evidence="8">
    <location>
        <begin position="12"/>
        <end position="30"/>
    </location>
</feature>
<dbReference type="InterPro" id="IPR006153">
    <property type="entry name" value="Cation/H_exchanger_TM"/>
</dbReference>
<keyword evidence="3 8" id="KW-0812">Transmembrane</keyword>
<gene>
    <name evidence="10" type="ORF">Aca07nite_65080</name>
</gene>
<evidence type="ECO:0000256" key="3">
    <source>
        <dbReference type="ARBA" id="ARBA00022692"/>
    </source>
</evidence>
<sequence length="449" mass="47278">MFEAMATAGEMRLAIMFAGIAVVLLTGALFGRIAKSVRQPVVIGEIAAGIVLGPSVLGLLPGNPTGHLFPADVRPLLSAVSQVGLILFMFMVGWDFERSEIRRRFGTVAGVSLTSVAFAFGLGVLAASLLYRHHDTVDGKQIPFAAFATFLGAAMSVTAFPVLARILADHRLTGTRVGTLALASAAMDDVLAWCLLAYVSALVTSGGDPTGLAVVAVRSAVYIAVMLLVARPLLRAAVWRFAGREQWRTLLAVLSAGVLLSAWATTWIGIHAIFGAFLFGVITPREPVHLLVEHVRTPLNQISLFLMPVFFIVTGLGVDIGALTGSQYAELALILLVACAGKLLGSIVPARLAGLPWREAGTLGLLMNTRGLTELIILNAAVSLGVLDGQMFTMMVLMALFTTALAGPLLPRPGPGRPSREILLDAAPPPVPHAGASSGTGYRPRARRE</sequence>
<feature type="transmembrane region" description="Helical" evidence="8">
    <location>
        <begin position="211"/>
        <end position="230"/>
    </location>
</feature>
<evidence type="ECO:0000256" key="5">
    <source>
        <dbReference type="ARBA" id="ARBA00023065"/>
    </source>
</evidence>
<evidence type="ECO:0000259" key="9">
    <source>
        <dbReference type="Pfam" id="PF00999"/>
    </source>
</evidence>
<protein>
    <recommendedName>
        <fullName evidence="9">Cation/H+ exchanger transmembrane domain-containing protein</fullName>
    </recommendedName>
</protein>
<dbReference type="Pfam" id="PF00999">
    <property type="entry name" value="Na_H_Exchanger"/>
    <property type="match status" value="1"/>
</dbReference>
<keyword evidence="6 8" id="KW-0472">Membrane</keyword>
<evidence type="ECO:0000256" key="4">
    <source>
        <dbReference type="ARBA" id="ARBA00022989"/>
    </source>
</evidence>
<dbReference type="InterPro" id="IPR038770">
    <property type="entry name" value="Na+/solute_symporter_sf"/>
</dbReference>
<feature type="transmembrane region" description="Helical" evidence="8">
    <location>
        <begin position="251"/>
        <end position="282"/>
    </location>
</feature>
<reference evidence="10" key="1">
    <citation type="submission" date="2021-01" db="EMBL/GenBank/DDBJ databases">
        <title>Whole genome shotgun sequence of Actinoplanes capillaceus NBRC 16408.</title>
        <authorList>
            <person name="Komaki H."/>
            <person name="Tamura T."/>
        </authorList>
    </citation>
    <scope>NUCLEOTIDE SEQUENCE [LARGE SCALE GENOMIC DNA]</scope>
    <source>
        <strain evidence="10">NBRC 16408</strain>
    </source>
</reference>
<comment type="subcellular location">
    <subcellularLocation>
        <location evidence="1">Membrane</location>
        <topology evidence="1">Multi-pass membrane protein</topology>
    </subcellularLocation>
</comment>
<keyword evidence="4 8" id="KW-1133">Transmembrane helix</keyword>
<dbReference type="PANTHER" id="PTHR32468:SF0">
    <property type="entry name" value="K(+)_H(+) ANTIPORTER 1"/>
    <property type="match status" value="1"/>
</dbReference>
<evidence type="ECO:0000256" key="7">
    <source>
        <dbReference type="SAM" id="MobiDB-lite"/>
    </source>
</evidence>
<proteinExistence type="predicted"/>
<evidence type="ECO:0000256" key="6">
    <source>
        <dbReference type="ARBA" id="ARBA00023136"/>
    </source>
</evidence>
<feature type="transmembrane region" description="Helical" evidence="8">
    <location>
        <begin position="73"/>
        <end position="93"/>
    </location>
</feature>
<feature type="transmembrane region" description="Helical" evidence="8">
    <location>
        <begin position="42"/>
        <end position="61"/>
    </location>
</feature>
<dbReference type="RefSeq" id="WP_204299354.1">
    <property type="nucleotide sequence ID" value="NZ_BAAAGQ010000026.1"/>
</dbReference>
<evidence type="ECO:0000256" key="8">
    <source>
        <dbReference type="SAM" id="Phobius"/>
    </source>
</evidence>
<feature type="domain" description="Cation/H+ exchanger transmembrane" evidence="9">
    <location>
        <begin position="28"/>
        <end position="411"/>
    </location>
</feature>
<feature type="region of interest" description="Disordered" evidence="7">
    <location>
        <begin position="416"/>
        <end position="449"/>
    </location>
</feature>
<comment type="caution">
    <text evidence="10">The sequence shown here is derived from an EMBL/GenBank/DDBJ whole genome shotgun (WGS) entry which is preliminary data.</text>
</comment>
<evidence type="ECO:0000256" key="1">
    <source>
        <dbReference type="ARBA" id="ARBA00004141"/>
    </source>
</evidence>
<dbReference type="EMBL" id="BOMF01000123">
    <property type="protein sequence ID" value="GID49233.1"/>
    <property type="molecule type" value="Genomic_DNA"/>
</dbReference>
<keyword evidence="2" id="KW-0813">Transport</keyword>
<accession>A0ABQ3WSS7</accession>
<feature type="transmembrane region" description="Helical" evidence="8">
    <location>
        <begin position="391"/>
        <end position="410"/>
    </location>
</feature>
<feature type="transmembrane region" description="Helical" evidence="8">
    <location>
        <begin position="105"/>
        <end position="130"/>
    </location>
</feature>
<dbReference type="InterPro" id="IPR050794">
    <property type="entry name" value="CPA2_transporter"/>
</dbReference>
<feature type="transmembrane region" description="Helical" evidence="8">
    <location>
        <begin position="142"/>
        <end position="168"/>
    </location>
</feature>
<feature type="transmembrane region" description="Helical" evidence="8">
    <location>
        <begin position="302"/>
        <end position="324"/>
    </location>
</feature>
<keyword evidence="5" id="KW-0406">Ion transport</keyword>
<dbReference type="PANTHER" id="PTHR32468">
    <property type="entry name" value="CATION/H + ANTIPORTER"/>
    <property type="match status" value="1"/>
</dbReference>
<organism evidence="10">
    <name type="scientific">Actinoplanes campanulatus</name>
    <dbReference type="NCBI Taxonomy" id="113559"/>
    <lineage>
        <taxon>Bacteria</taxon>
        <taxon>Bacillati</taxon>
        <taxon>Actinomycetota</taxon>
        <taxon>Actinomycetes</taxon>
        <taxon>Micromonosporales</taxon>
        <taxon>Micromonosporaceae</taxon>
        <taxon>Actinoplanes</taxon>
    </lineage>
</organism>
<evidence type="ECO:0000313" key="10">
    <source>
        <dbReference type="EMBL" id="GID49233.1"/>
    </source>
</evidence>
<name>A0ABQ3WSS7_9ACTN</name>
<dbReference type="Gene3D" id="1.20.1530.20">
    <property type="match status" value="1"/>
</dbReference>
<feature type="transmembrane region" description="Helical" evidence="8">
    <location>
        <begin position="180"/>
        <end position="199"/>
    </location>
</feature>
<evidence type="ECO:0000256" key="2">
    <source>
        <dbReference type="ARBA" id="ARBA00022448"/>
    </source>
</evidence>
<feature type="transmembrane region" description="Helical" evidence="8">
    <location>
        <begin position="331"/>
        <end position="350"/>
    </location>
</feature>